<dbReference type="InterPro" id="IPR008972">
    <property type="entry name" value="Cupredoxin"/>
</dbReference>
<keyword evidence="1" id="KW-0479">Metal-binding</keyword>
<evidence type="ECO:0000256" key="2">
    <source>
        <dbReference type="ARBA" id="ARBA00023002"/>
    </source>
</evidence>
<feature type="transmembrane region" description="Helical" evidence="4">
    <location>
        <begin position="16"/>
        <end position="34"/>
    </location>
</feature>
<keyword evidence="8" id="KW-1185">Reference proteome</keyword>
<dbReference type="InterPro" id="IPR045087">
    <property type="entry name" value="Cu-oxidase_fam"/>
</dbReference>
<name>A0A4R4RLN6_9ACTN</name>
<sequence length="501" mass="53043">MPLGSEPGRRRRNDRLVIASLAALAILVTVGLLWSSSRLPATYSVMGMGHAEFGGGPADEVHGGHTAHGWEGPPRQPGDRDVSELTGPRDRPADVAVELVAARDGDRYTLNGSTPGPQLRVEQGDLVEVTLVNESVPDGVTLHWHGVDVPNAEDGVAGVTQDAVAVGGTHTYRFVADDAGTYWYHSHQVSHAQVRGGLFGTLVVAPPTGEAADHDVVAAVHTYGDGPTVNGRRDGLRVDAAPGESVRVRLVNTDNEVKRAWLADGVAFRLLAVDGHEVHEPGPVTAAVVLAAGGRADLGFEVPADGTAVRIELGGVTVVVAPPDADVSPPDAQDAPADDVDLLHYGTPAPLGFDPGDPDREFEYRIGRRFGLVDGRPGRHWTVNGRMFPDVPMFVVSDGDVVRMRIESSGADNHPMHLHGHHAVVLSRDGEPATGSPWVVDSLDVGRDETYEIAFVAGNPGIWLDHCHDLVHARQGLVAHLAYTGVHTPFRIGGPGANEPE</sequence>
<dbReference type="PANTHER" id="PTHR11709">
    <property type="entry name" value="MULTI-COPPER OXIDASE"/>
    <property type="match status" value="1"/>
</dbReference>
<dbReference type="InterPro" id="IPR011707">
    <property type="entry name" value="Cu-oxidase-like_N"/>
</dbReference>
<evidence type="ECO:0000256" key="4">
    <source>
        <dbReference type="SAM" id="Phobius"/>
    </source>
</evidence>
<dbReference type="Pfam" id="PF07732">
    <property type="entry name" value="Cu-oxidase_3"/>
    <property type="match status" value="1"/>
</dbReference>
<evidence type="ECO:0000313" key="8">
    <source>
        <dbReference type="Proteomes" id="UP000295621"/>
    </source>
</evidence>
<dbReference type="Gene3D" id="2.60.40.420">
    <property type="entry name" value="Cupredoxins - blue copper proteins"/>
    <property type="match status" value="3"/>
</dbReference>
<dbReference type="GO" id="GO:0016491">
    <property type="term" value="F:oxidoreductase activity"/>
    <property type="evidence" value="ECO:0007669"/>
    <property type="project" value="UniProtKB-KW"/>
</dbReference>
<dbReference type="Proteomes" id="UP000295621">
    <property type="component" value="Unassembled WGS sequence"/>
</dbReference>
<evidence type="ECO:0000256" key="1">
    <source>
        <dbReference type="ARBA" id="ARBA00022723"/>
    </source>
</evidence>
<keyword evidence="4" id="KW-1133">Transmembrane helix</keyword>
<feature type="region of interest" description="Disordered" evidence="3">
    <location>
        <begin position="56"/>
        <end position="89"/>
    </location>
</feature>
<evidence type="ECO:0000256" key="3">
    <source>
        <dbReference type="SAM" id="MobiDB-lite"/>
    </source>
</evidence>
<protein>
    <submittedName>
        <fullName evidence="7">Multicopper oxidase family protein</fullName>
    </submittedName>
</protein>
<evidence type="ECO:0000259" key="6">
    <source>
        <dbReference type="Pfam" id="PF07732"/>
    </source>
</evidence>
<dbReference type="EMBL" id="SMKL01000030">
    <property type="protein sequence ID" value="TDC50470.1"/>
    <property type="molecule type" value="Genomic_DNA"/>
</dbReference>
<evidence type="ECO:0000313" key="7">
    <source>
        <dbReference type="EMBL" id="TDC50470.1"/>
    </source>
</evidence>
<dbReference type="InterPro" id="IPR011706">
    <property type="entry name" value="Cu-oxidase_C"/>
</dbReference>
<gene>
    <name evidence="7" type="ORF">E1212_14880</name>
</gene>
<keyword evidence="2" id="KW-0560">Oxidoreductase</keyword>
<keyword evidence="4" id="KW-0812">Transmembrane</keyword>
<dbReference type="OrthoDB" id="345021at2"/>
<dbReference type="PROSITE" id="PS00080">
    <property type="entry name" value="MULTICOPPER_OXIDASE2"/>
    <property type="match status" value="1"/>
</dbReference>
<feature type="domain" description="Plastocyanin-like" evidence="6">
    <location>
        <begin position="108"/>
        <end position="207"/>
    </location>
</feature>
<reference evidence="7 8" key="1">
    <citation type="submission" date="2019-02" db="EMBL/GenBank/DDBJ databases">
        <title>Draft genome sequences of novel Actinobacteria.</title>
        <authorList>
            <person name="Sahin N."/>
            <person name="Ay H."/>
            <person name="Saygin H."/>
        </authorList>
    </citation>
    <scope>NUCLEOTIDE SEQUENCE [LARGE SCALE GENOMIC DNA]</scope>
    <source>
        <strain evidence="7 8">KC603</strain>
    </source>
</reference>
<dbReference type="InterPro" id="IPR002355">
    <property type="entry name" value="Cu_oxidase_Cu_BS"/>
</dbReference>
<dbReference type="AlphaFoldDB" id="A0A4R4RLN6"/>
<dbReference type="CDD" id="cd04202">
    <property type="entry name" value="CuRO_D2_2dMcoN_like"/>
    <property type="match status" value="1"/>
</dbReference>
<evidence type="ECO:0000259" key="5">
    <source>
        <dbReference type="Pfam" id="PF07731"/>
    </source>
</evidence>
<dbReference type="Pfam" id="PF07731">
    <property type="entry name" value="Cu-oxidase_2"/>
    <property type="match status" value="1"/>
</dbReference>
<proteinExistence type="predicted"/>
<dbReference type="RefSeq" id="WP_131983758.1">
    <property type="nucleotide sequence ID" value="NZ_SMKL01000030.1"/>
</dbReference>
<accession>A0A4R4RLN6</accession>
<feature type="compositionally biased region" description="Basic and acidic residues" evidence="3">
    <location>
        <begin position="77"/>
        <end position="89"/>
    </location>
</feature>
<feature type="domain" description="Plastocyanin-like" evidence="5">
    <location>
        <begin position="377"/>
        <end position="482"/>
    </location>
</feature>
<dbReference type="SUPFAM" id="SSF49503">
    <property type="entry name" value="Cupredoxins"/>
    <property type="match status" value="3"/>
</dbReference>
<keyword evidence="4" id="KW-0472">Membrane</keyword>
<dbReference type="GO" id="GO:0005507">
    <property type="term" value="F:copper ion binding"/>
    <property type="evidence" value="ECO:0007669"/>
    <property type="project" value="InterPro"/>
</dbReference>
<organism evidence="7 8">
    <name type="scientific">Jiangella ureilytica</name>
    <dbReference type="NCBI Taxonomy" id="2530374"/>
    <lineage>
        <taxon>Bacteria</taxon>
        <taxon>Bacillati</taxon>
        <taxon>Actinomycetota</taxon>
        <taxon>Actinomycetes</taxon>
        <taxon>Jiangellales</taxon>
        <taxon>Jiangellaceae</taxon>
        <taxon>Jiangella</taxon>
    </lineage>
</organism>
<comment type="caution">
    <text evidence="7">The sequence shown here is derived from an EMBL/GenBank/DDBJ whole genome shotgun (WGS) entry which is preliminary data.</text>
</comment>